<proteinExistence type="predicted"/>
<feature type="region of interest" description="Disordered" evidence="1">
    <location>
        <begin position="91"/>
        <end position="112"/>
    </location>
</feature>
<keyword evidence="4" id="KW-1185">Reference proteome</keyword>
<organism evidence="3 4">
    <name type="scientific">Billgrantia endophytica</name>
    <dbReference type="NCBI Taxonomy" id="2033802"/>
    <lineage>
        <taxon>Bacteria</taxon>
        <taxon>Pseudomonadati</taxon>
        <taxon>Pseudomonadota</taxon>
        <taxon>Gammaproteobacteria</taxon>
        <taxon>Oceanospirillales</taxon>
        <taxon>Halomonadaceae</taxon>
        <taxon>Billgrantia</taxon>
    </lineage>
</organism>
<dbReference type="EMBL" id="PNRF01000020">
    <property type="protein sequence ID" value="PMR75366.1"/>
    <property type="molecule type" value="Genomic_DNA"/>
</dbReference>
<dbReference type="Proteomes" id="UP000235803">
    <property type="component" value="Unassembled WGS sequence"/>
</dbReference>
<dbReference type="RefSeq" id="WP_102653380.1">
    <property type="nucleotide sequence ID" value="NZ_PNRF01000020.1"/>
</dbReference>
<evidence type="ECO:0000313" key="4">
    <source>
        <dbReference type="Proteomes" id="UP000235803"/>
    </source>
</evidence>
<gene>
    <name evidence="3" type="ORF">C1H69_10645</name>
</gene>
<accession>A0A2N7U4K5</accession>
<evidence type="ECO:0000313" key="3">
    <source>
        <dbReference type="EMBL" id="PMR75366.1"/>
    </source>
</evidence>
<dbReference type="AlphaFoldDB" id="A0A2N7U4K5"/>
<sequence length="218" mass="25031">MFEWLSRYDAEITVLTNVGTLVIWLVYAQLLYFSFRRQRRPRLIINRGKKKDIHALCIISNMSAEPIFIQHIIAELKTSDGSIIMDVTDRQEAYDEDDAPSRSTPTLKDSTYQGPLNPGSFVHIDSFSDLIQRLACEKGIELEGIRPKGEATLHSLTVRLICIYGSEDHPVGAERCFDIHDQEGECGLVPSTWDTRRLASRWQRYKLRKYIRQLSANA</sequence>
<reference evidence="3 4" key="1">
    <citation type="submission" date="2018-01" db="EMBL/GenBank/DDBJ databases">
        <title>Halomonas endophytica sp. nov., isolated from storage liquid in the stems of Populus euphratica.</title>
        <authorList>
            <person name="Chen C."/>
        </authorList>
    </citation>
    <scope>NUCLEOTIDE SEQUENCE [LARGE SCALE GENOMIC DNA]</scope>
    <source>
        <strain evidence="3 4">MC28</strain>
    </source>
</reference>
<feature type="transmembrane region" description="Helical" evidence="2">
    <location>
        <begin position="12"/>
        <end position="33"/>
    </location>
</feature>
<keyword evidence="2" id="KW-0812">Transmembrane</keyword>
<comment type="caution">
    <text evidence="3">The sequence shown here is derived from an EMBL/GenBank/DDBJ whole genome shotgun (WGS) entry which is preliminary data.</text>
</comment>
<keyword evidence="2" id="KW-0472">Membrane</keyword>
<feature type="compositionally biased region" description="Polar residues" evidence="1">
    <location>
        <begin position="101"/>
        <end position="112"/>
    </location>
</feature>
<name>A0A2N7U4K5_9GAMM</name>
<evidence type="ECO:0000256" key="1">
    <source>
        <dbReference type="SAM" id="MobiDB-lite"/>
    </source>
</evidence>
<dbReference type="OrthoDB" id="6181469at2"/>
<keyword evidence="2" id="KW-1133">Transmembrane helix</keyword>
<protein>
    <submittedName>
        <fullName evidence="3">Uncharacterized protein</fullName>
    </submittedName>
</protein>
<evidence type="ECO:0000256" key="2">
    <source>
        <dbReference type="SAM" id="Phobius"/>
    </source>
</evidence>